<dbReference type="SUPFAM" id="SSF46785">
    <property type="entry name" value="Winged helix' DNA-binding domain"/>
    <property type="match status" value="1"/>
</dbReference>
<keyword evidence="1" id="KW-0805">Transcription regulation</keyword>
<organism evidence="5 6">
    <name type="scientific">Kinneretia aquatilis</name>
    <dbReference type="NCBI Taxonomy" id="2070761"/>
    <lineage>
        <taxon>Bacteria</taxon>
        <taxon>Pseudomonadati</taxon>
        <taxon>Pseudomonadota</taxon>
        <taxon>Betaproteobacteria</taxon>
        <taxon>Burkholderiales</taxon>
        <taxon>Sphaerotilaceae</taxon>
        <taxon>Roseateles</taxon>
    </lineage>
</organism>
<evidence type="ECO:0000256" key="3">
    <source>
        <dbReference type="ARBA" id="ARBA00023163"/>
    </source>
</evidence>
<dbReference type="GO" id="GO:0003677">
    <property type="term" value="F:DNA binding"/>
    <property type="evidence" value="ECO:0007669"/>
    <property type="project" value="UniProtKB-KW"/>
</dbReference>
<proteinExistence type="predicted"/>
<dbReference type="Proteomes" id="UP000235916">
    <property type="component" value="Unassembled WGS sequence"/>
</dbReference>
<comment type="caution">
    <text evidence="5">The sequence shown here is derived from an EMBL/GenBank/DDBJ whole genome shotgun (WGS) entry which is preliminary data.</text>
</comment>
<dbReference type="SMART" id="SM00100">
    <property type="entry name" value="cNMP"/>
    <property type="match status" value="1"/>
</dbReference>
<dbReference type="Gene3D" id="2.60.120.10">
    <property type="entry name" value="Jelly Rolls"/>
    <property type="match status" value="1"/>
</dbReference>
<dbReference type="CDD" id="cd00038">
    <property type="entry name" value="CAP_ED"/>
    <property type="match status" value="1"/>
</dbReference>
<evidence type="ECO:0000256" key="2">
    <source>
        <dbReference type="ARBA" id="ARBA00023125"/>
    </source>
</evidence>
<dbReference type="InterPro" id="IPR012318">
    <property type="entry name" value="HTH_CRP"/>
</dbReference>
<dbReference type="Pfam" id="PF00027">
    <property type="entry name" value="cNMP_binding"/>
    <property type="match status" value="1"/>
</dbReference>
<dbReference type="InterPro" id="IPR050397">
    <property type="entry name" value="Env_Response_Regulators"/>
</dbReference>
<sequence>MSGTRQSRKHASFAFTMDRTPPATSANAALRALMCANFPELDGAQMPAEAVLQGSVSLRRLARGRTLFAQGQPALAFYGLVTGEIEARFTGLDGTVSVLEHVQAPRLFGLAAFAAGQAASYETLATQSSQVLVIGSAAYTLLMDRWPGFARALMAEFARRYDGTLRLLEASRHRSAPERFALALAQLRRDRAAGPPDAQGWQTLRATQAELAAVANLSRQTVNQLLQQAQAEGRLHCSYGQLHLRVMI</sequence>
<dbReference type="InterPro" id="IPR000595">
    <property type="entry name" value="cNMP-bd_dom"/>
</dbReference>
<dbReference type="InterPro" id="IPR036390">
    <property type="entry name" value="WH_DNA-bd_sf"/>
</dbReference>
<keyword evidence="6" id="KW-1185">Reference proteome</keyword>
<reference evidence="5 6" key="1">
    <citation type="submission" date="2018-01" db="EMBL/GenBank/DDBJ databases">
        <title>Draft genome sequence of Paucibacter aquatile CR182 isolated from freshwater of the Nakdong River.</title>
        <authorList>
            <person name="Choi A."/>
            <person name="Chung E.J."/>
        </authorList>
    </citation>
    <scope>NUCLEOTIDE SEQUENCE [LARGE SCALE GENOMIC DNA]</scope>
    <source>
        <strain evidence="5 6">CR182</strain>
    </source>
</reference>
<accession>A0A2N8L0H5</accession>
<dbReference type="AlphaFoldDB" id="A0A2N8L0H5"/>
<keyword evidence="2" id="KW-0238">DNA-binding</keyword>
<dbReference type="InterPro" id="IPR014710">
    <property type="entry name" value="RmlC-like_jellyroll"/>
</dbReference>
<dbReference type="InterPro" id="IPR018490">
    <property type="entry name" value="cNMP-bd_dom_sf"/>
</dbReference>
<protein>
    <recommendedName>
        <fullName evidence="4">Cyclic nucleotide-binding domain-containing protein</fullName>
    </recommendedName>
</protein>
<dbReference type="PANTHER" id="PTHR24567">
    <property type="entry name" value="CRP FAMILY TRANSCRIPTIONAL REGULATORY PROTEIN"/>
    <property type="match status" value="1"/>
</dbReference>
<evidence type="ECO:0000313" key="5">
    <source>
        <dbReference type="EMBL" id="PND39208.1"/>
    </source>
</evidence>
<feature type="domain" description="Cyclic nucleotide-binding" evidence="4">
    <location>
        <begin position="64"/>
        <end position="160"/>
    </location>
</feature>
<evidence type="ECO:0000256" key="1">
    <source>
        <dbReference type="ARBA" id="ARBA00023015"/>
    </source>
</evidence>
<dbReference type="PANTHER" id="PTHR24567:SF74">
    <property type="entry name" value="HTH-TYPE TRANSCRIPTIONAL REGULATOR ARCR"/>
    <property type="match status" value="1"/>
</dbReference>
<dbReference type="EMBL" id="POSP01000003">
    <property type="protein sequence ID" value="PND39208.1"/>
    <property type="molecule type" value="Genomic_DNA"/>
</dbReference>
<evidence type="ECO:0000313" key="6">
    <source>
        <dbReference type="Proteomes" id="UP000235916"/>
    </source>
</evidence>
<dbReference type="PROSITE" id="PS50042">
    <property type="entry name" value="CNMP_BINDING_3"/>
    <property type="match status" value="1"/>
</dbReference>
<dbReference type="GO" id="GO:0005829">
    <property type="term" value="C:cytosol"/>
    <property type="evidence" value="ECO:0007669"/>
    <property type="project" value="TreeGrafter"/>
</dbReference>
<evidence type="ECO:0000259" key="4">
    <source>
        <dbReference type="PROSITE" id="PS50042"/>
    </source>
</evidence>
<name>A0A2N8L0H5_9BURK</name>
<keyword evidence="3" id="KW-0804">Transcription</keyword>
<dbReference type="GO" id="GO:0003700">
    <property type="term" value="F:DNA-binding transcription factor activity"/>
    <property type="evidence" value="ECO:0007669"/>
    <property type="project" value="TreeGrafter"/>
</dbReference>
<dbReference type="Pfam" id="PF13545">
    <property type="entry name" value="HTH_Crp_2"/>
    <property type="match status" value="1"/>
</dbReference>
<gene>
    <name evidence="5" type="ORF">C1O66_17870</name>
</gene>
<dbReference type="OrthoDB" id="8897802at2"/>
<dbReference type="SUPFAM" id="SSF51206">
    <property type="entry name" value="cAMP-binding domain-like"/>
    <property type="match status" value="1"/>
</dbReference>